<reference evidence="5" key="1">
    <citation type="journal article" date="2019" name="Int. J. Syst. Evol. Microbiol.">
        <title>The Global Catalogue of Microorganisms (GCM) 10K type strain sequencing project: providing services to taxonomists for standard genome sequencing and annotation.</title>
        <authorList>
            <consortium name="The Broad Institute Genomics Platform"/>
            <consortium name="The Broad Institute Genome Sequencing Center for Infectious Disease"/>
            <person name="Wu L."/>
            <person name="Ma J."/>
        </authorList>
    </citation>
    <scope>NUCLEOTIDE SEQUENCE [LARGE SCALE GENOMIC DNA]</scope>
    <source>
        <strain evidence="5">KCTC 52925</strain>
    </source>
</reference>
<evidence type="ECO:0000256" key="1">
    <source>
        <dbReference type="ARBA" id="ARBA00022679"/>
    </source>
</evidence>
<dbReference type="CDD" id="cd03809">
    <property type="entry name" value="GT4_MtfB-like"/>
    <property type="match status" value="1"/>
</dbReference>
<evidence type="ECO:0000313" key="5">
    <source>
        <dbReference type="Proteomes" id="UP001597438"/>
    </source>
</evidence>
<accession>A0ABW5X549</accession>
<comment type="caution">
    <text evidence="4">The sequence shown here is derived from an EMBL/GenBank/DDBJ whole genome shotgun (WGS) entry which is preliminary data.</text>
</comment>
<dbReference type="RefSeq" id="WP_251739138.1">
    <property type="nucleotide sequence ID" value="NZ_JBHUOJ010000032.1"/>
</dbReference>
<dbReference type="Proteomes" id="UP001597438">
    <property type="component" value="Unassembled WGS sequence"/>
</dbReference>
<proteinExistence type="predicted"/>
<dbReference type="InterPro" id="IPR001296">
    <property type="entry name" value="Glyco_trans_1"/>
</dbReference>
<organism evidence="4 5">
    <name type="scientific">Christiangramia antarctica</name>
    <dbReference type="NCBI Taxonomy" id="2058158"/>
    <lineage>
        <taxon>Bacteria</taxon>
        <taxon>Pseudomonadati</taxon>
        <taxon>Bacteroidota</taxon>
        <taxon>Flavobacteriia</taxon>
        <taxon>Flavobacteriales</taxon>
        <taxon>Flavobacteriaceae</taxon>
        <taxon>Christiangramia</taxon>
    </lineage>
</organism>
<dbReference type="Pfam" id="PF00534">
    <property type="entry name" value="Glycos_transf_1"/>
    <property type="match status" value="1"/>
</dbReference>
<sequence length="358" mass="41509">MKVLIDNQVYENQKFGGISRYFNELQRENGNMERMPLFQHKPSVKKSIYDRLRSKFKLIPVITKQEFSSKDEFYNAQLNKLDYDVFHPTYYDNYFLNSLKKPFVLTVHDMIHEKYPEYFGTSPDSINKRRLCDVADRIIAISETTKKDIIDIFGTSGDKIKVIHHATNFQSIQSLKPPFNYEEKEYLLFTGNRNAYKNFLTFLIAVAPLLNKNKNLILICTGSGFNDIEKKWINDLQLNHGVKHYYCSNDNELVYLYQNAKCFVFPSLYEGFGLPLLEAFAGKCPVVSSSGGSLKEIAGDAAVYFDPKDIKSIRNSIYKVISDKGLQEELIKAGENRLNGFSWEKCRKETMDLYLRVI</sequence>
<dbReference type="Pfam" id="PF13439">
    <property type="entry name" value="Glyco_transf_4"/>
    <property type="match status" value="1"/>
</dbReference>
<evidence type="ECO:0000259" key="2">
    <source>
        <dbReference type="Pfam" id="PF00534"/>
    </source>
</evidence>
<evidence type="ECO:0000259" key="3">
    <source>
        <dbReference type="Pfam" id="PF13439"/>
    </source>
</evidence>
<dbReference type="PANTHER" id="PTHR46401:SF2">
    <property type="entry name" value="GLYCOSYLTRANSFERASE WBBK-RELATED"/>
    <property type="match status" value="1"/>
</dbReference>
<feature type="domain" description="Glycosyltransferase subfamily 4-like N-terminal" evidence="3">
    <location>
        <begin position="76"/>
        <end position="167"/>
    </location>
</feature>
<protein>
    <submittedName>
        <fullName evidence="4">Glycosyltransferase family 4 protein</fullName>
    </submittedName>
</protein>
<feature type="domain" description="Glycosyl transferase family 1" evidence="2">
    <location>
        <begin position="179"/>
        <end position="336"/>
    </location>
</feature>
<dbReference type="SUPFAM" id="SSF53756">
    <property type="entry name" value="UDP-Glycosyltransferase/glycogen phosphorylase"/>
    <property type="match status" value="1"/>
</dbReference>
<dbReference type="PANTHER" id="PTHR46401">
    <property type="entry name" value="GLYCOSYLTRANSFERASE WBBK-RELATED"/>
    <property type="match status" value="1"/>
</dbReference>
<gene>
    <name evidence="4" type="ORF">ACFSYS_13115</name>
</gene>
<keyword evidence="1" id="KW-0808">Transferase</keyword>
<name>A0ABW5X549_9FLAO</name>
<dbReference type="Gene3D" id="3.40.50.2000">
    <property type="entry name" value="Glycogen Phosphorylase B"/>
    <property type="match status" value="2"/>
</dbReference>
<keyword evidence="5" id="KW-1185">Reference proteome</keyword>
<dbReference type="EMBL" id="JBHUOJ010000032">
    <property type="protein sequence ID" value="MFD2834230.1"/>
    <property type="molecule type" value="Genomic_DNA"/>
</dbReference>
<evidence type="ECO:0000313" key="4">
    <source>
        <dbReference type="EMBL" id="MFD2834230.1"/>
    </source>
</evidence>
<dbReference type="InterPro" id="IPR028098">
    <property type="entry name" value="Glyco_trans_4-like_N"/>
</dbReference>